<dbReference type="PROSITE" id="PS50035">
    <property type="entry name" value="PLD"/>
    <property type="match status" value="1"/>
</dbReference>
<reference evidence="3 4" key="1">
    <citation type="submission" date="2020-10" db="EMBL/GenBank/DDBJ databases">
        <title>Connecting structure to function with the recovery of over 1000 high-quality activated sludge metagenome-assembled genomes encoding full-length rRNA genes using long-read sequencing.</title>
        <authorList>
            <person name="Singleton C.M."/>
            <person name="Petriglieri F."/>
            <person name="Kristensen J.M."/>
            <person name="Kirkegaard R.H."/>
            <person name="Michaelsen T.Y."/>
            <person name="Andersen M.H."/>
            <person name="Karst S.M."/>
            <person name="Dueholm M.S."/>
            <person name="Nielsen P.H."/>
            <person name="Albertsen M."/>
        </authorList>
    </citation>
    <scope>NUCLEOTIDE SEQUENCE [LARGE SCALE GENOMIC DNA]</scope>
    <source>
        <strain evidence="3">EsbW_18-Q3-R4-48_BATAC.285</strain>
    </source>
</reference>
<proteinExistence type="predicted"/>
<dbReference type="Gene3D" id="3.30.870.10">
    <property type="entry name" value="Endonuclease Chain A"/>
    <property type="match status" value="1"/>
</dbReference>
<organism evidence="3 4">
    <name type="scientific">Candidatus Accumulibacter proximus</name>
    <dbReference type="NCBI Taxonomy" id="2954385"/>
    <lineage>
        <taxon>Bacteria</taxon>
        <taxon>Pseudomonadati</taxon>
        <taxon>Pseudomonadota</taxon>
        <taxon>Betaproteobacteria</taxon>
        <taxon>Candidatus Accumulibacter</taxon>
    </lineage>
</organism>
<dbReference type="EMBL" id="JADJMH010000034">
    <property type="protein sequence ID" value="MBK7677330.1"/>
    <property type="molecule type" value="Genomic_DNA"/>
</dbReference>
<dbReference type="Proteomes" id="UP000697998">
    <property type="component" value="Unassembled WGS sequence"/>
</dbReference>
<comment type="caution">
    <text evidence="3">The sequence shown here is derived from an EMBL/GenBank/DDBJ whole genome shotgun (WGS) entry which is preliminary data.</text>
</comment>
<dbReference type="SUPFAM" id="SSF56024">
    <property type="entry name" value="Phospholipase D/nuclease"/>
    <property type="match status" value="1"/>
</dbReference>
<keyword evidence="1" id="KW-0472">Membrane</keyword>
<dbReference type="GO" id="GO:0032049">
    <property type="term" value="P:cardiolipin biosynthetic process"/>
    <property type="evidence" value="ECO:0007669"/>
    <property type="project" value="UniProtKB-ARBA"/>
</dbReference>
<dbReference type="CDD" id="cd09113">
    <property type="entry name" value="PLDc_ymdC_like_2"/>
    <property type="match status" value="1"/>
</dbReference>
<feature type="transmembrane region" description="Helical" evidence="1">
    <location>
        <begin position="20"/>
        <end position="39"/>
    </location>
</feature>
<evidence type="ECO:0000256" key="1">
    <source>
        <dbReference type="SAM" id="Phobius"/>
    </source>
</evidence>
<dbReference type="PANTHER" id="PTHR21248:SF12">
    <property type="entry name" value="CARDIOLIPIN SYNTHASE C"/>
    <property type="match status" value="1"/>
</dbReference>
<dbReference type="InterPro" id="IPR001736">
    <property type="entry name" value="PLipase_D/transphosphatidylase"/>
</dbReference>
<dbReference type="SMART" id="SM00155">
    <property type="entry name" value="PLDc"/>
    <property type="match status" value="1"/>
</dbReference>
<dbReference type="Pfam" id="PF13091">
    <property type="entry name" value="PLDc_2"/>
    <property type="match status" value="1"/>
</dbReference>
<evidence type="ECO:0000259" key="2">
    <source>
        <dbReference type="PROSITE" id="PS50035"/>
    </source>
</evidence>
<dbReference type="GO" id="GO:0030572">
    <property type="term" value="F:phosphatidyltransferase activity"/>
    <property type="evidence" value="ECO:0007669"/>
    <property type="project" value="UniProtKB-ARBA"/>
</dbReference>
<keyword evidence="1" id="KW-0812">Transmembrane</keyword>
<dbReference type="InterPro" id="IPR025202">
    <property type="entry name" value="PLD-like_dom"/>
</dbReference>
<gene>
    <name evidence="3" type="ORF">IPJ27_22640</name>
</gene>
<dbReference type="AlphaFoldDB" id="A0A935UJ52"/>
<sequence length="283" mass="31299">MDKDLAPARCGQLRLTRAALLASVVLPIVCLVILAGCAMHSDWQKPPEEYARPPRADSLFAAAEQRIADRHGPDHSGFALLERGDRTLQWRLVLIDSAQYSIDLQYYVWFGDTLGRLMMFRVIQAADRGVQVRILTNSLSSHDVPAVNSHYQKWRQPTLETGASLHELRADAAVRGEIVDLAPLTAEFAGLHTKAMVIDRQRAFVGSMNLDPRSAIHNSEMGVIIDSPPLAERLAQRMERDLHGENSWQVILADDGALRWRSAAGELDRQPAATSCSASKTSS</sequence>
<accession>A0A935UJ52</accession>
<protein>
    <recommendedName>
        <fullName evidence="2">PLD phosphodiesterase domain-containing protein</fullName>
    </recommendedName>
</protein>
<evidence type="ECO:0000313" key="3">
    <source>
        <dbReference type="EMBL" id="MBK7677330.1"/>
    </source>
</evidence>
<evidence type="ECO:0000313" key="4">
    <source>
        <dbReference type="Proteomes" id="UP000697998"/>
    </source>
</evidence>
<feature type="domain" description="PLD phosphodiesterase" evidence="2">
    <location>
        <begin position="187"/>
        <end position="214"/>
    </location>
</feature>
<name>A0A935UJ52_9PROT</name>
<dbReference type="PANTHER" id="PTHR21248">
    <property type="entry name" value="CARDIOLIPIN SYNTHASE"/>
    <property type="match status" value="1"/>
</dbReference>
<keyword evidence="1" id="KW-1133">Transmembrane helix</keyword>